<dbReference type="FunFam" id="1.20.5.2950:FF:000001">
    <property type="entry name" value="V-type proton ATPase subunit G"/>
    <property type="match status" value="1"/>
</dbReference>
<dbReference type="GO" id="GO:0000221">
    <property type="term" value="C:vacuolar proton-transporting V-type ATPase, V1 domain"/>
    <property type="evidence" value="ECO:0007669"/>
    <property type="project" value="TreeGrafter"/>
</dbReference>
<dbReference type="GO" id="GO:0046961">
    <property type="term" value="F:proton-transporting ATPase activity, rotational mechanism"/>
    <property type="evidence" value="ECO:0007669"/>
    <property type="project" value="InterPro"/>
</dbReference>
<keyword evidence="4 5" id="KW-0406">Ion transport</keyword>
<reference evidence="7 8" key="1">
    <citation type="submission" date="2023-01" db="EMBL/GenBank/DDBJ databases">
        <authorList>
            <person name="Whitehead M."/>
        </authorList>
    </citation>
    <scope>NUCLEOTIDE SEQUENCE [LARGE SCALE GENOMIC DNA]</scope>
</reference>
<dbReference type="GO" id="GO:0016887">
    <property type="term" value="F:ATP hydrolysis activity"/>
    <property type="evidence" value="ECO:0007669"/>
    <property type="project" value="TreeGrafter"/>
</dbReference>
<dbReference type="Pfam" id="PF03179">
    <property type="entry name" value="V-ATPase_G"/>
    <property type="match status" value="1"/>
</dbReference>
<evidence type="ECO:0000313" key="7">
    <source>
        <dbReference type="EMBL" id="CAI6354289.1"/>
    </source>
</evidence>
<gene>
    <name evidence="7" type="ORF">MEUPH1_LOCUS10311</name>
</gene>
<keyword evidence="6" id="KW-0175">Coiled coil</keyword>
<feature type="coiled-coil region" evidence="6">
    <location>
        <begin position="16"/>
        <end position="57"/>
    </location>
</feature>
<evidence type="ECO:0000256" key="5">
    <source>
        <dbReference type="RuleBase" id="RU364019"/>
    </source>
</evidence>
<accession>A0AAV0WEF5</accession>
<dbReference type="NCBIfam" id="TIGR01147">
    <property type="entry name" value="V_ATP_synt_G"/>
    <property type="match status" value="1"/>
</dbReference>
<keyword evidence="2 5" id="KW-0813">Transport</keyword>
<comment type="caution">
    <text evidence="7">The sequence shown here is derived from an EMBL/GenBank/DDBJ whole genome shotgun (WGS) entry which is preliminary data.</text>
</comment>
<protein>
    <recommendedName>
        <fullName evidence="5">V-type proton ATPase subunit G</fullName>
    </recommendedName>
</protein>
<keyword evidence="8" id="KW-1185">Reference proteome</keyword>
<proteinExistence type="inferred from homology"/>
<dbReference type="InterPro" id="IPR005124">
    <property type="entry name" value="V-ATPase_G"/>
</dbReference>
<evidence type="ECO:0000256" key="4">
    <source>
        <dbReference type="ARBA" id="ARBA00023065"/>
    </source>
</evidence>
<keyword evidence="3 5" id="KW-0375">Hydrogen ion transport</keyword>
<dbReference type="PANTHER" id="PTHR12713:SF11">
    <property type="entry name" value="V-TYPE PROTON ATPASE SUBUNIT G"/>
    <property type="match status" value="1"/>
</dbReference>
<dbReference type="Gene3D" id="1.20.5.2950">
    <property type="match status" value="1"/>
</dbReference>
<evidence type="ECO:0000313" key="8">
    <source>
        <dbReference type="Proteomes" id="UP001160148"/>
    </source>
</evidence>
<dbReference type="GO" id="GO:0098793">
    <property type="term" value="C:presynapse"/>
    <property type="evidence" value="ECO:0007669"/>
    <property type="project" value="GOC"/>
</dbReference>
<dbReference type="EMBL" id="CARXXK010000002">
    <property type="protein sequence ID" value="CAI6354289.1"/>
    <property type="molecule type" value="Genomic_DNA"/>
</dbReference>
<sequence>MASQTQGIQLLLAAEKRAAEKVAEAKKRKARRLKQAKDEAQEEVEKYRQERENQFKEFEIKHMGSREFFAARIDADTKIKIDEMNKAVIVNKEAVIDQILELVYDIKPELHKNFKAAANKE</sequence>
<evidence type="ECO:0000256" key="3">
    <source>
        <dbReference type="ARBA" id="ARBA00022781"/>
    </source>
</evidence>
<evidence type="ECO:0000256" key="6">
    <source>
        <dbReference type="SAM" id="Coils"/>
    </source>
</evidence>
<comment type="similarity">
    <text evidence="1 5">Belongs to the V-ATPase G subunit family.</text>
</comment>
<comment type="subunit">
    <text evidence="5">V-ATPase is a heteromultimeric enzyme made up of two complexes: the ATP-hydrolytic V1 complex and the proton translocation V0 complex.</text>
</comment>
<organism evidence="7 8">
    <name type="scientific">Macrosiphum euphorbiae</name>
    <name type="common">potato aphid</name>
    <dbReference type="NCBI Taxonomy" id="13131"/>
    <lineage>
        <taxon>Eukaryota</taxon>
        <taxon>Metazoa</taxon>
        <taxon>Ecdysozoa</taxon>
        <taxon>Arthropoda</taxon>
        <taxon>Hexapoda</taxon>
        <taxon>Insecta</taxon>
        <taxon>Pterygota</taxon>
        <taxon>Neoptera</taxon>
        <taxon>Paraneoptera</taxon>
        <taxon>Hemiptera</taxon>
        <taxon>Sternorrhyncha</taxon>
        <taxon>Aphidomorpha</taxon>
        <taxon>Aphidoidea</taxon>
        <taxon>Aphididae</taxon>
        <taxon>Macrosiphini</taxon>
        <taxon>Macrosiphum</taxon>
    </lineage>
</organism>
<dbReference type="AlphaFoldDB" id="A0AAV0WEF5"/>
<evidence type="ECO:0000256" key="1">
    <source>
        <dbReference type="ARBA" id="ARBA00010066"/>
    </source>
</evidence>
<name>A0AAV0WEF5_9HEMI</name>
<dbReference type="GO" id="GO:0097401">
    <property type="term" value="P:synaptic vesicle lumen acidification"/>
    <property type="evidence" value="ECO:0007669"/>
    <property type="project" value="TreeGrafter"/>
</dbReference>
<evidence type="ECO:0000256" key="2">
    <source>
        <dbReference type="ARBA" id="ARBA00022448"/>
    </source>
</evidence>
<dbReference type="Proteomes" id="UP001160148">
    <property type="component" value="Unassembled WGS sequence"/>
</dbReference>
<dbReference type="PANTHER" id="PTHR12713">
    <property type="entry name" value="VACUOLAR ATP SYNTHASE SUBUNIT G"/>
    <property type="match status" value="1"/>
</dbReference>
<comment type="function">
    <text evidence="5">Subunit of the V1 complex of vacuolar(H+)-ATPase (V-ATPase), a multisubunit enzyme composed of a peripheral complex (V1) that hydrolyzes ATP and a membrane integral complex (V0) that translocates protons. V-ATPase is responsible for acidifying and maintaining the pH of intracellular compartments and in some cell types, is targeted to the plasma membrane, where it is responsible for acidifying the extracellular environment.</text>
</comment>